<evidence type="ECO:0000313" key="2">
    <source>
        <dbReference type="Proteomes" id="UP000004986"/>
    </source>
</evidence>
<dbReference type="AlphaFoldDB" id="F3G2Y9"/>
<proteinExistence type="predicted"/>
<gene>
    <name evidence="1" type="ORF">PSYPI_02997</name>
</gene>
<organism evidence="1 2">
    <name type="scientific">Pseudomonas syringae pv. pisi str. 1704B</name>
    <dbReference type="NCBI Taxonomy" id="629263"/>
    <lineage>
        <taxon>Bacteria</taxon>
        <taxon>Pseudomonadati</taxon>
        <taxon>Pseudomonadota</taxon>
        <taxon>Gammaproteobacteria</taxon>
        <taxon>Pseudomonadales</taxon>
        <taxon>Pseudomonadaceae</taxon>
        <taxon>Pseudomonas</taxon>
        <taxon>Pseudomonas syringae</taxon>
    </lineage>
</organism>
<keyword evidence="2" id="KW-1185">Reference proteome</keyword>
<sequence>MLGRTQSVRKGMPMRSMGTIGGAYIAWQVGV</sequence>
<dbReference type="BioCyc" id="PSYR629263:G11X0-748-MONOMER"/>
<dbReference type="Proteomes" id="UP000004986">
    <property type="component" value="Unassembled WGS sequence"/>
</dbReference>
<evidence type="ECO:0000313" key="1">
    <source>
        <dbReference type="EMBL" id="EGH41439.1"/>
    </source>
</evidence>
<accession>F3G2Y9</accession>
<reference evidence="1 2" key="1">
    <citation type="journal article" date="2011" name="PLoS Pathog.">
        <title>Dynamic evolution of pathogenicity revealed by sequencing and comparative genomics of 19 Pseudomonas syringae isolates.</title>
        <authorList>
            <person name="Baltrus D.A."/>
            <person name="Nishimura M.T."/>
            <person name="Romanchuk A."/>
            <person name="Chang J.H."/>
            <person name="Mukhtar M.S."/>
            <person name="Cherkis K."/>
            <person name="Roach J."/>
            <person name="Grant S.R."/>
            <person name="Jones C.D."/>
            <person name="Dangl J.L."/>
        </authorList>
    </citation>
    <scope>NUCLEOTIDE SEQUENCE [LARGE SCALE GENOMIC DNA]</scope>
    <source>
        <strain evidence="1 2">1704B</strain>
    </source>
</reference>
<protein>
    <submittedName>
        <fullName evidence="1">Uncharacterized protein</fullName>
    </submittedName>
</protein>
<name>F3G2Y9_PSESJ</name>
<dbReference type="EMBL" id="AEAI01000131">
    <property type="protein sequence ID" value="EGH41439.1"/>
    <property type="molecule type" value="Genomic_DNA"/>
</dbReference>
<dbReference type="HOGENOM" id="CLU_3398043_0_0_6"/>
<comment type="caution">
    <text evidence="1">The sequence shown here is derived from an EMBL/GenBank/DDBJ whole genome shotgun (WGS) entry which is preliminary data.</text>
</comment>